<accession>A0ACB8R4Q9</accession>
<dbReference type="Proteomes" id="UP000814033">
    <property type="component" value="Unassembled WGS sequence"/>
</dbReference>
<protein>
    <submittedName>
        <fullName evidence="1">Uncharacterized protein</fullName>
    </submittedName>
</protein>
<proteinExistence type="predicted"/>
<comment type="caution">
    <text evidence="1">The sequence shown here is derived from an EMBL/GenBank/DDBJ whole genome shotgun (WGS) entry which is preliminary data.</text>
</comment>
<evidence type="ECO:0000313" key="2">
    <source>
        <dbReference type="Proteomes" id="UP000814033"/>
    </source>
</evidence>
<evidence type="ECO:0000313" key="1">
    <source>
        <dbReference type="EMBL" id="KAI0038862.1"/>
    </source>
</evidence>
<name>A0ACB8R4Q9_9AGAM</name>
<dbReference type="EMBL" id="MU276396">
    <property type="protein sequence ID" value="KAI0038862.1"/>
    <property type="molecule type" value="Genomic_DNA"/>
</dbReference>
<keyword evidence="2" id="KW-1185">Reference proteome</keyword>
<organism evidence="1 2">
    <name type="scientific">Auriscalpium vulgare</name>
    <dbReference type="NCBI Taxonomy" id="40419"/>
    <lineage>
        <taxon>Eukaryota</taxon>
        <taxon>Fungi</taxon>
        <taxon>Dikarya</taxon>
        <taxon>Basidiomycota</taxon>
        <taxon>Agaricomycotina</taxon>
        <taxon>Agaricomycetes</taxon>
        <taxon>Russulales</taxon>
        <taxon>Auriscalpiaceae</taxon>
        <taxon>Auriscalpium</taxon>
    </lineage>
</organism>
<gene>
    <name evidence="1" type="ORF">FA95DRAFT_1128814</name>
</gene>
<reference evidence="1" key="1">
    <citation type="submission" date="2021-02" db="EMBL/GenBank/DDBJ databases">
        <authorList>
            <consortium name="DOE Joint Genome Institute"/>
            <person name="Ahrendt S."/>
            <person name="Looney B.P."/>
            <person name="Miyauchi S."/>
            <person name="Morin E."/>
            <person name="Drula E."/>
            <person name="Courty P.E."/>
            <person name="Chicoki N."/>
            <person name="Fauchery L."/>
            <person name="Kohler A."/>
            <person name="Kuo A."/>
            <person name="Labutti K."/>
            <person name="Pangilinan J."/>
            <person name="Lipzen A."/>
            <person name="Riley R."/>
            <person name="Andreopoulos W."/>
            <person name="He G."/>
            <person name="Johnson J."/>
            <person name="Barry K.W."/>
            <person name="Grigoriev I.V."/>
            <person name="Nagy L."/>
            <person name="Hibbett D."/>
            <person name="Henrissat B."/>
            <person name="Matheny P.B."/>
            <person name="Labbe J."/>
            <person name="Martin F."/>
        </authorList>
    </citation>
    <scope>NUCLEOTIDE SEQUENCE</scope>
    <source>
        <strain evidence="1">FP105234-sp</strain>
    </source>
</reference>
<sequence length="218" mass="23250">MRSSICHAPWNPPTSALRWTCVGNTSRTRSTAHVASLRLAHDLDLPHLVAILADVAPRDDGRRRASESARRHEAGGDQHGKRMVCAAEHGAMRVRTRATSASCGSALPCIARRARAVRRTDREALGRLSPPRACLRPNTAAPASCANPCARRSVAKPSAQGAYTRHACRHVREETSYSDARSASTGRICIAGPAGTPTAPGLLHRLASRSPRHASLAA</sequence>
<reference evidence="1" key="2">
    <citation type="journal article" date="2022" name="New Phytol.">
        <title>Evolutionary transition to the ectomycorrhizal habit in the genomes of a hyperdiverse lineage of mushroom-forming fungi.</title>
        <authorList>
            <person name="Looney B."/>
            <person name="Miyauchi S."/>
            <person name="Morin E."/>
            <person name="Drula E."/>
            <person name="Courty P.E."/>
            <person name="Kohler A."/>
            <person name="Kuo A."/>
            <person name="LaButti K."/>
            <person name="Pangilinan J."/>
            <person name="Lipzen A."/>
            <person name="Riley R."/>
            <person name="Andreopoulos W."/>
            <person name="He G."/>
            <person name="Johnson J."/>
            <person name="Nolan M."/>
            <person name="Tritt A."/>
            <person name="Barry K.W."/>
            <person name="Grigoriev I.V."/>
            <person name="Nagy L.G."/>
            <person name="Hibbett D."/>
            <person name="Henrissat B."/>
            <person name="Matheny P.B."/>
            <person name="Labbe J."/>
            <person name="Martin F.M."/>
        </authorList>
    </citation>
    <scope>NUCLEOTIDE SEQUENCE</scope>
    <source>
        <strain evidence="1">FP105234-sp</strain>
    </source>
</reference>